<dbReference type="EMBL" id="JBAFVH010000010">
    <property type="protein sequence ID" value="MFG1374010.1"/>
    <property type="molecule type" value="Genomic_DNA"/>
</dbReference>
<dbReference type="Proteomes" id="UP001604002">
    <property type="component" value="Unassembled WGS sequence"/>
</dbReference>
<keyword evidence="2" id="KW-1185">Reference proteome</keyword>
<dbReference type="InterPro" id="IPR006311">
    <property type="entry name" value="TAT_signal"/>
</dbReference>
<dbReference type="RefSeq" id="WP_149577723.1">
    <property type="nucleotide sequence ID" value="NZ_JAKOAT010000006.1"/>
</dbReference>
<gene>
    <name evidence="1" type="ORF">V5F32_17670</name>
</gene>
<organism evidence="1 2">
    <name type="scientific">Xanthobacter oligotrophicus</name>
    <dbReference type="NCBI Taxonomy" id="2607286"/>
    <lineage>
        <taxon>Bacteria</taxon>
        <taxon>Pseudomonadati</taxon>
        <taxon>Pseudomonadota</taxon>
        <taxon>Alphaproteobacteria</taxon>
        <taxon>Hyphomicrobiales</taxon>
        <taxon>Xanthobacteraceae</taxon>
        <taxon>Xanthobacter</taxon>
    </lineage>
</organism>
<accession>A0ABW6ZZ39</accession>
<proteinExistence type="predicted"/>
<sequence>MADKTSSRRIALLAFAAGAGVALASSGLIQGALANQPNMWRAMGALQNARAALMEAEPNKGGHRERAIELVDKAIEETRAGIEFAR</sequence>
<evidence type="ECO:0000313" key="2">
    <source>
        <dbReference type="Proteomes" id="UP001604002"/>
    </source>
</evidence>
<evidence type="ECO:0000313" key="1">
    <source>
        <dbReference type="EMBL" id="MFG1374010.1"/>
    </source>
</evidence>
<protein>
    <submittedName>
        <fullName evidence="1">Uncharacterized protein</fullName>
    </submittedName>
</protein>
<reference evidence="1 2" key="1">
    <citation type="submission" date="2024-02" db="EMBL/GenBank/DDBJ databases">
        <title>Expansion and revision of Xanthobacter and proposal of Roseixanthobacter gen. nov.</title>
        <authorList>
            <person name="Soltysiak M.P.M."/>
            <person name="Jalihal A."/>
            <person name="Ory A."/>
            <person name="Chrisophersen C."/>
            <person name="Lee A.D."/>
            <person name="Boulton J."/>
            <person name="Springer M."/>
        </authorList>
    </citation>
    <scope>NUCLEOTIDE SEQUENCE [LARGE SCALE GENOMIC DNA]</scope>
    <source>
        <strain evidence="1 2">23A</strain>
    </source>
</reference>
<name>A0ABW6ZZ39_9HYPH</name>
<dbReference type="PROSITE" id="PS51318">
    <property type="entry name" value="TAT"/>
    <property type="match status" value="1"/>
</dbReference>
<comment type="caution">
    <text evidence="1">The sequence shown here is derived from an EMBL/GenBank/DDBJ whole genome shotgun (WGS) entry which is preliminary data.</text>
</comment>